<feature type="region of interest" description="Disordered" evidence="1">
    <location>
        <begin position="1"/>
        <end position="40"/>
    </location>
</feature>
<reference evidence="2 3" key="2">
    <citation type="journal article" date="2013" name="Plant Cell Physiol.">
        <title>Rice Annotation Project Database (RAP-DB): an integrative and interactive database for rice genomics.</title>
        <authorList>
            <person name="Sakai H."/>
            <person name="Lee S.S."/>
            <person name="Tanaka T."/>
            <person name="Numa H."/>
            <person name="Kim J."/>
            <person name="Kawahara Y."/>
            <person name="Wakimoto H."/>
            <person name="Yang C.C."/>
            <person name="Iwamoto M."/>
            <person name="Abe T."/>
            <person name="Yamada Y."/>
            <person name="Muto A."/>
            <person name="Inokuchi H."/>
            <person name="Ikemura T."/>
            <person name="Matsumoto T."/>
            <person name="Sasaki T."/>
            <person name="Itoh T."/>
        </authorList>
    </citation>
    <scope>NUCLEOTIDE SEQUENCE [LARGE SCALE GENOMIC DNA]</scope>
    <source>
        <strain evidence="3">cv. Nipponbare</strain>
    </source>
</reference>
<reference evidence="2 3" key="3">
    <citation type="journal article" date="2013" name="Rice">
        <title>Improvement of the Oryza sativa Nipponbare reference genome using next generation sequence and optical map data.</title>
        <authorList>
            <person name="Kawahara Y."/>
            <person name="de la Bastide M."/>
            <person name="Hamilton J.P."/>
            <person name="Kanamori H."/>
            <person name="McCombie W.R."/>
            <person name="Ouyang S."/>
            <person name="Schwartz D.C."/>
            <person name="Tanaka T."/>
            <person name="Wu J."/>
            <person name="Zhou S."/>
            <person name="Childs K.L."/>
            <person name="Davidson R.M."/>
            <person name="Lin H."/>
            <person name="Quesada-Ocampo L."/>
            <person name="Vaillancourt B."/>
            <person name="Sakai H."/>
            <person name="Lee S.S."/>
            <person name="Kim J."/>
            <person name="Numa H."/>
            <person name="Itoh T."/>
            <person name="Buell C.R."/>
            <person name="Matsumoto T."/>
        </authorList>
    </citation>
    <scope>NUCLEOTIDE SEQUENCE [LARGE SCALE GENOMIC DNA]</scope>
    <source>
        <strain evidence="3">cv. Nipponbare</strain>
    </source>
</reference>
<dbReference type="Proteomes" id="UP000059680">
    <property type="component" value="Chromosome 3"/>
</dbReference>
<organism evidence="2 3">
    <name type="scientific">Oryza sativa subsp. japonica</name>
    <name type="common">Rice</name>
    <dbReference type="NCBI Taxonomy" id="39947"/>
    <lineage>
        <taxon>Eukaryota</taxon>
        <taxon>Viridiplantae</taxon>
        <taxon>Streptophyta</taxon>
        <taxon>Embryophyta</taxon>
        <taxon>Tracheophyta</taxon>
        <taxon>Spermatophyta</taxon>
        <taxon>Magnoliopsida</taxon>
        <taxon>Liliopsida</taxon>
        <taxon>Poales</taxon>
        <taxon>Poaceae</taxon>
        <taxon>BOP clade</taxon>
        <taxon>Oryzoideae</taxon>
        <taxon>Oryzeae</taxon>
        <taxon>Oryzinae</taxon>
        <taxon>Oryza</taxon>
        <taxon>Oryza sativa</taxon>
    </lineage>
</organism>
<evidence type="ECO:0000313" key="2">
    <source>
        <dbReference type="EMBL" id="BAS85547.1"/>
    </source>
</evidence>
<proteinExistence type="predicted"/>
<dbReference type="AlphaFoldDB" id="A0A0P0W1G7"/>
<dbReference type="EMBL" id="AP014959">
    <property type="protein sequence ID" value="BAS85547.1"/>
    <property type="molecule type" value="Genomic_DNA"/>
</dbReference>
<feature type="compositionally biased region" description="Basic residues" evidence="1">
    <location>
        <begin position="1"/>
        <end position="10"/>
    </location>
</feature>
<gene>
    <name evidence="2" type="ordered locus">Os03g0655250</name>
    <name evidence="2" type="ORF">OSNPB_030655250</name>
</gene>
<name>A0A0P0W1G7_ORYSJ</name>
<evidence type="ECO:0000256" key="1">
    <source>
        <dbReference type="SAM" id="MobiDB-lite"/>
    </source>
</evidence>
<protein>
    <submittedName>
        <fullName evidence="2">Os03g0655250 protein</fullName>
    </submittedName>
</protein>
<dbReference type="PaxDb" id="39947-A0A0P0W1G7"/>
<evidence type="ECO:0000313" key="3">
    <source>
        <dbReference type="Proteomes" id="UP000059680"/>
    </source>
</evidence>
<reference evidence="3" key="1">
    <citation type="journal article" date="2005" name="Nature">
        <title>The map-based sequence of the rice genome.</title>
        <authorList>
            <consortium name="International rice genome sequencing project (IRGSP)"/>
            <person name="Matsumoto T."/>
            <person name="Wu J."/>
            <person name="Kanamori H."/>
            <person name="Katayose Y."/>
            <person name="Fujisawa M."/>
            <person name="Namiki N."/>
            <person name="Mizuno H."/>
            <person name="Yamamoto K."/>
            <person name="Antonio B.A."/>
            <person name="Baba T."/>
            <person name="Sakata K."/>
            <person name="Nagamura Y."/>
            <person name="Aoki H."/>
            <person name="Arikawa K."/>
            <person name="Arita K."/>
            <person name="Bito T."/>
            <person name="Chiden Y."/>
            <person name="Fujitsuka N."/>
            <person name="Fukunaka R."/>
            <person name="Hamada M."/>
            <person name="Harada C."/>
            <person name="Hayashi A."/>
            <person name="Hijishita S."/>
            <person name="Honda M."/>
            <person name="Hosokawa S."/>
            <person name="Ichikawa Y."/>
            <person name="Idonuma A."/>
            <person name="Iijima M."/>
            <person name="Ikeda M."/>
            <person name="Ikeno M."/>
            <person name="Ito K."/>
            <person name="Ito S."/>
            <person name="Ito T."/>
            <person name="Ito Y."/>
            <person name="Ito Y."/>
            <person name="Iwabuchi A."/>
            <person name="Kamiya K."/>
            <person name="Karasawa W."/>
            <person name="Kurita K."/>
            <person name="Katagiri S."/>
            <person name="Kikuta A."/>
            <person name="Kobayashi H."/>
            <person name="Kobayashi N."/>
            <person name="Machita K."/>
            <person name="Maehara T."/>
            <person name="Masukawa M."/>
            <person name="Mizubayashi T."/>
            <person name="Mukai Y."/>
            <person name="Nagasaki H."/>
            <person name="Nagata Y."/>
            <person name="Naito S."/>
            <person name="Nakashima M."/>
            <person name="Nakama Y."/>
            <person name="Nakamichi Y."/>
            <person name="Nakamura M."/>
            <person name="Meguro A."/>
            <person name="Negishi M."/>
            <person name="Ohta I."/>
            <person name="Ohta T."/>
            <person name="Okamoto M."/>
            <person name="Ono N."/>
            <person name="Saji S."/>
            <person name="Sakaguchi M."/>
            <person name="Sakai K."/>
            <person name="Shibata M."/>
            <person name="Shimokawa T."/>
            <person name="Song J."/>
            <person name="Takazaki Y."/>
            <person name="Terasawa K."/>
            <person name="Tsugane M."/>
            <person name="Tsuji K."/>
            <person name="Ueda S."/>
            <person name="Waki K."/>
            <person name="Yamagata H."/>
            <person name="Yamamoto M."/>
            <person name="Yamamoto S."/>
            <person name="Yamane H."/>
            <person name="Yoshiki S."/>
            <person name="Yoshihara R."/>
            <person name="Yukawa K."/>
            <person name="Zhong H."/>
            <person name="Yano M."/>
            <person name="Yuan Q."/>
            <person name="Ouyang S."/>
            <person name="Liu J."/>
            <person name="Jones K.M."/>
            <person name="Gansberger K."/>
            <person name="Moffat K."/>
            <person name="Hill J."/>
            <person name="Bera J."/>
            <person name="Fadrosh D."/>
            <person name="Jin S."/>
            <person name="Johri S."/>
            <person name="Kim M."/>
            <person name="Overton L."/>
            <person name="Reardon M."/>
            <person name="Tsitrin T."/>
            <person name="Vuong H."/>
            <person name="Weaver B."/>
            <person name="Ciecko A."/>
            <person name="Tallon L."/>
            <person name="Jackson J."/>
            <person name="Pai G."/>
            <person name="Aken S.V."/>
            <person name="Utterback T."/>
            <person name="Reidmuller S."/>
            <person name="Feldblyum T."/>
            <person name="Hsiao J."/>
            <person name="Zismann V."/>
            <person name="Iobst S."/>
            <person name="de Vazeille A.R."/>
            <person name="Buell C.R."/>
            <person name="Ying K."/>
            <person name="Li Y."/>
            <person name="Lu T."/>
            <person name="Huang Y."/>
            <person name="Zhao Q."/>
            <person name="Feng Q."/>
            <person name="Zhang L."/>
            <person name="Zhu J."/>
            <person name="Weng Q."/>
            <person name="Mu J."/>
            <person name="Lu Y."/>
            <person name="Fan D."/>
            <person name="Liu Y."/>
            <person name="Guan J."/>
            <person name="Zhang Y."/>
            <person name="Yu S."/>
            <person name="Liu X."/>
            <person name="Zhang Y."/>
            <person name="Hong G."/>
            <person name="Han B."/>
            <person name="Choisne N."/>
            <person name="Demange N."/>
            <person name="Orjeda G."/>
            <person name="Samain S."/>
            <person name="Cattolico L."/>
            <person name="Pelletier E."/>
            <person name="Couloux A."/>
            <person name="Segurens B."/>
            <person name="Wincker P."/>
            <person name="D'Hont A."/>
            <person name="Scarpelli C."/>
            <person name="Weissenbach J."/>
            <person name="Salanoubat M."/>
            <person name="Quetier F."/>
            <person name="Yu Y."/>
            <person name="Kim H.R."/>
            <person name="Rambo T."/>
            <person name="Currie J."/>
            <person name="Collura K."/>
            <person name="Luo M."/>
            <person name="Yang T."/>
            <person name="Ammiraju J.S.S."/>
            <person name="Engler F."/>
            <person name="Soderlund C."/>
            <person name="Wing R.A."/>
            <person name="Palmer L.E."/>
            <person name="de la Bastide M."/>
            <person name="Spiegel L."/>
            <person name="Nascimento L."/>
            <person name="Zutavern T."/>
            <person name="O'Shaughnessy A."/>
            <person name="Dike S."/>
            <person name="Dedhia N."/>
            <person name="Preston R."/>
            <person name="Balija V."/>
            <person name="McCombie W.R."/>
            <person name="Chow T."/>
            <person name="Chen H."/>
            <person name="Chung M."/>
            <person name="Chen C."/>
            <person name="Shaw J."/>
            <person name="Wu H."/>
            <person name="Hsiao K."/>
            <person name="Chao Y."/>
            <person name="Chu M."/>
            <person name="Cheng C."/>
            <person name="Hour A."/>
            <person name="Lee P."/>
            <person name="Lin S."/>
            <person name="Lin Y."/>
            <person name="Liou J."/>
            <person name="Liu S."/>
            <person name="Hsing Y."/>
            <person name="Raghuvanshi S."/>
            <person name="Mohanty A."/>
            <person name="Bharti A.K."/>
            <person name="Gaur A."/>
            <person name="Gupta V."/>
            <person name="Kumar D."/>
            <person name="Ravi V."/>
            <person name="Vij S."/>
            <person name="Kapur A."/>
            <person name="Khurana P."/>
            <person name="Khurana P."/>
            <person name="Khurana J.P."/>
            <person name="Tyagi A.K."/>
            <person name="Gaikwad K."/>
            <person name="Singh A."/>
            <person name="Dalal V."/>
            <person name="Srivastava S."/>
            <person name="Dixit A."/>
            <person name="Pal A.K."/>
            <person name="Ghazi I.A."/>
            <person name="Yadav M."/>
            <person name="Pandit A."/>
            <person name="Bhargava A."/>
            <person name="Sureshbabu K."/>
            <person name="Batra K."/>
            <person name="Sharma T.R."/>
            <person name="Mohapatra T."/>
            <person name="Singh N.K."/>
            <person name="Messing J."/>
            <person name="Nelson A.B."/>
            <person name="Fuks G."/>
            <person name="Kavchok S."/>
            <person name="Keizer G."/>
            <person name="Linton E."/>
            <person name="Llaca V."/>
            <person name="Song R."/>
            <person name="Tanyolac B."/>
            <person name="Young S."/>
            <person name="Ho-Il K."/>
            <person name="Hahn J.H."/>
            <person name="Sangsakoo G."/>
            <person name="Vanavichit A."/>
            <person name="de Mattos Luiz.A.T."/>
            <person name="Zimmer P.D."/>
            <person name="Malone G."/>
            <person name="Dellagostin O."/>
            <person name="de Oliveira A.C."/>
            <person name="Bevan M."/>
            <person name="Bancroft I."/>
            <person name="Minx P."/>
            <person name="Cordum H."/>
            <person name="Wilson R."/>
            <person name="Cheng Z."/>
            <person name="Jin W."/>
            <person name="Jiang J."/>
            <person name="Leong S.A."/>
            <person name="Iwama H."/>
            <person name="Gojobori T."/>
            <person name="Itoh T."/>
            <person name="Niimura Y."/>
            <person name="Fujii Y."/>
            <person name="Habara T."/>
            <person name="Sakai H."/>
            <person name="Sato Y."/>
            <person name="Wilson G."/>
            <person name="Kumar K."/>
            <person name="McCouch S."/>
            <person name="Juretic N."/>
            <person name="Hoen D."/>
            <person name="Wright S."/>
            <person name="Bruskiewich R."/>
            <person name="Bureau T."/>
            <person name="Miyao A."/>
            <person name="Hirochika H."/>
            <person name="Nishikawa T."/>
            <person name="Kadowaki K."/>
            <person name="Sugiura M."/>
            <person name="Burr B."/>
            <person name="Sasaki T."/>
        </authorList>
    </citation>
    <scope>NUCLEOTIDE SEQUENCE [LARGE SCALE GENOMIC DNA]</scope>
    <source>
        <strain evidence="3">cv. Nipponbare</strain>
    </source>
</reference>
<dbReference type="InParanoid" id="A0A0P0W1G7"/>
<sequence>MAAQRRRRRRAPEESRVLRIGGGGESEEQRAEDDEEGSGSRIATVSFPLRLLFAALFEGETFPEIPLHFRQIFINYSSSLRNTSSENKLRLQWWKATHRSGAFEWKAKAASC</sequence>
<accession>A0A0P0W1G7</accession>
<keyword evidence="3" id="KW-1185">Reference proteome</keyword>